<proteinExistence type="predicted"/>
<gene>
    <name evidence="1" type="ORF">UY48_C0053G0002</name>
</gene>
<evidence type="ECO:0000313" key="2">
    <source>
        <dbReference type="Proteomes" id="UP000034588"/>
    </source>
</evidence>
<accession>A0A0G1VU29</accession>
<organism evidence="1 2">
    <name type="scientific">Candidatus Gottesmanbacteria bacterium GW2011_GWB1_49_7</name>
    <dbReference type="NCBI Taxonomy" id="1618448"/>
    <lineage>
        <taxon>Bacteria</taxon>
        <taxon>Candidatus Gottesmaniibacteriota</taxon>
    </lineage>
</organism>
<comment type="caution">
    <text evidence="1">The sequence shown here is derived from an EMBL/GenBank/DDBJ whole genome shotgun (WGS) entry which is preliminary data.</text>
</comment>
<protein>
    <submittedName>
        <fullName evidence="1">Uncharacterized protein</fullName>
    </submittedName>
</protein>
<name>A0A0G1VU29_9BACT</name>
<dbReference type="EMBL" id="LCQD01000053">
    <property type="protein sequence ID" value="KKW09800.1"/>
    <property type="molecule type" value="Genomic_DNA"/>
</dbReference>
<dbReference type="AlphaFoldDB" id="A0A0G1VU29"/>
<dbReference type="Proteomes" id="UP000034588">
    <property type="component" value="Unassembled WGS sequence"/>
</dbReference>
<reference evidence="1 2" key="1">
    <citation type="journal article" date="2015" name="Nature">
        <title>rRNA introns, odd ribosomes, and small enigmatic genomes across a large radiation of phyla.</title>
        <authorList>
            <person name="Brown C.T."/>
            <person name="Hug L.A."/>
            <person name="Thomas B.C."/>
            <person name="Sharon I."/>
            <person name="Castelle C.J."/>
            <person name="Singh A."/>
            <person name="Wilkins M.J."/>
            <person name="Williams K.H."/>
            <person name="Banfield J.F."/>
        </authorList>
    </citation>
    <scope>NUCLEOTIDE SEQUENCE [LARGE SCALE GENOMIC DNA]</scope>
</reference>
<evidence type="ECO:0000313" key="1">
    <source>
        <dbReference type="EMBL" id="KKW09800.1"/>
    </source>
</evidence>
<sequence length="83" mass="9521">MKKVCKGCHNSLPPERFGLCGRGTRRAYCRDCVNIVRRKQGKERGYTRKLYVDEKIAYAYAARTKPIYFALAGRCMRGDNAGR</sequence>